<evidence type="ECO:0000313" key="2">
    <source>
        <dbReference type="EMBL" id="GBO99319.1"/>
    </source>
</evidence>
<name>A0A4C1SDY9_EUMVA</name>
<sequence length="124" mass="14327">MDTDEYKIKNIHCTLMLVLLRKLTIRASHRQESAEQRLPDQLVRFMPTKHILRMCLSIPRNQYSIIWIEIRSGEADSRVSAAASSCGSERVAPTWRLIVSTQSQNDASDGKRLLVKKRSRPQHR</sequence>
<dbReference type="AlphaFoldDB" id="A0A4C1SDY9"/>
<comment type="caution">
    <text evidence="2">The sequence shown here is derived from an EMBL/GenBank/DDBJ whole genome shotgun (WGS) entry which is preliminary data.</text>
</comment>
<organism evidence="2 3">
    <name type="scientific">Eumeta variegata</name>
    <name type="common">Bagworm moth</name>
    <name type="synonym">Eumeta japonica</name>
    <dbReference type="NCBI Taxonomy" id="151549"/>
    <lineage>
        <taxon>Eukaryota</taxon>
        <taxon>Metazoa</taxon>
        <taxon>Ecdysozoa</taxon>
        <taxon>Arthropoda</taxon>
        <taxon>Hexapoda</taxon>
        <taxon>Insecta</taxon>
        <taxon>Pterygota</taxon>
        <taxon>Neoptera</taxon>
        <taxon>Endopterygota</taxon>
        <taxon>Lepidoptera</taxon>
        <taxon>Glossata</taxon>
        <taxon>Ditrysia</taxon>
        <taxon>Tineoidea</taxon>
        <taxon>Psychidae</taxon>
        <taxon>Oiketicinae</taxon>
        <taxon>Eumeta</taxon>
    </lineage>
</organism>
<evidence type="ECO:0000256" key="1">
    <source>
        <dbReference type="SAM" id="MobiDB-lite"/>
    </source>
</evidence>
<dbReference type="EMBL" id="BGZK01000002">
    <property type="protein sequence ID" value="GBO99319.1"/>
    <property type="molecule type" value="Genomic_DNA"/>
</dbReference>
<dbReference type="Proteomes" id="UP000299102">
    <property type="component" value="Unassembled WGS sequence"/>
</dbReference>
<reference evidence="2 3" key="1">
    <citation type="journal article" date="2019" name="Commun. Biol.">
        <title>The bagworm genome reveals a unique fibroin gene that provides high tensile strength.</title>
        <authorList>
            <person name="Kono N."/>
            <person name="Nakamura H."/>
            <person name="Ohtoshi R."/>
            <person name="Tomita M."/>
            <person name="Numata K."/>
            <person name="Arakawa K."/>
        </authorList>
    </citation>
    <scope>NUCLEOTIDE SEQUENCE [LARGE SCALE GENOMIC DNA]</scope>
</reference>
<protein>
    <submittedName>
        <fullName evidence="2">Uncharacterized protein</fullName>
    </submittedName>
</protein>
<proteinExistence type="predicted"/>
<keyword evidence="3" id="KW-1185">Reference proteome</keyword>
<evidence type="ECO:0000313" key="3">
    <source>
        <dbReference type="Proteomes" id="UP000299102"/>
    </source>
</evidence>
<gene>
    <name evidence="2" type="ORF">EVAR_567_1</name>
</gene>
<feature type="region of interest" description="Disordered" evidence="1">
    <location>
        <begin position="102"/>
        <end position="124"/>
    </location>
</feature>
<feature type="compositionally biased region" description="Basic residues" evidence="1">
    <location>
        <begin position="113"/>
        <end position="124"/>
    </location>
</feature>
<accession>A0A4C1SDY9</accession>